<dbReference type="Pfam" id="PF13936">
    <property type="entry name" value="HTH_38"/>
    <property type="match status" value="1"/>
</dbReference>
<dbReference type="InterPro" id="IPR025246">
    <property type="entry name" value="IS30-like_HTH"/>
</dbReference>
<dbReference type="OrthoDB" id="2149977at2"/>
<reference evidence="2 3" key="1">
    <citation type="submission" date="2018-10" db="EMBL/GenBank/DDBJ databases">
        <title>Draft genome sequence of Weissella viridescens UCO-SMC3.</title>
        <authorList>
            <person name="Garcia-Cancino A."/>
            <person name="Espinoza-Monje M."/>
            <person name="Albarracin L."/>
            <person name="Garcia-Castillo V."/>
            <person name="Campos-Martin J."/>
            <person name="Nakano Y."/>
            <person name="Guitierrez-Zamorano C."/>
            <person name="Ikeda-Ohtsubo W."/>
            <person name="Morita H."/>
            <person name="Kitazawa H."/>
            <person name="Villena J."/>
        </authorList>
    </citation>
    <scope>NUCLEOTIDE SEQUENCE [LARGE SCALE GENOMIC DNA]</scope>
    <source>
        <strain evidence="2 3">UCO-SMC3</strain>
    </source>
</reference>
<accession>A0A3P2R956</accession>
<dbReference type="AlphaFoldDB" id="A0A3P2R956"/>
<proteinExistence type="predicted"/>
<dbReference type="Proteomes" id="UP000275836">
    <property type="component" value="Unassembled WGS sequence"/>
</dbReference>
<feature type="domain" description="Transposase IS30-like HTH" evidence="1">
    <location>
        <begin position="13"/>
        <end position="54"/>
    </location>
</feature>
<organism evidence="2 3">
    <name type="scientific">Weissella viridescens</name>
    <name type="common">Lactobacillus viridescens</name>
    <dbReference type="NCBI Taxonomy" id="1629"/>
    <lineage>
        <taxon>Bacteria</taxon>
        <taxon>Bacillati</taxon>
        <taxon>Bacillota</taxon>
        <taxon>Bacilli</taxon>
        <taxon>Lactobacillales</taxon>
        <taxon>Lactobacillaceae</taxon>
        <taxon>Weissella</taxon>
    </lineage>
</organism>
<comment type="caution">
    <text evidence="2">The sequence shown here is derived from an EMBL/GenBank/DDBJ whole genome shotgun (WGS) entry which is preliminary data.</text>
</comment>
<name>A0A3P2R956_WEIVI</name>
<sequence length="331" mass="39247">MLFIDIQKNPRKHAMNFEERLVLEDLWIRQESISQIARYLGRSRYEIEQELKRGNVIYFKGLDDHELKLMTIHKRIKYSAEYAQQFVTRTKMVHEERHKLTPGIKRFIENKLSEGLSPETIVRLYSDEVPITGRMIRNYIDQGLIQKHVHNEDALLKMKNKGEVVLNPVHRNQIQEIVFGQWLVFVKKEVLAYQRVSILVLIEELTHYVVLVRLEDKDAHNVYLGLELFLDRFISDVYMLDFWEEVVGESQLLALKATYDVVFNHVVSSLVPVLEARLEIVLKLIPDYENLVYFEQLQLDNLSRVLNERLFLDTSETIASVFKKVQEREYE</sequence>
<evidence type="ECO:0000313" key="3">
    <source>
        <dbReference type="Proteomes" id="UP000275836"/>
    </source>
</evidence>
<gene>
    <name evidence="2" type="ORF">D3P96_08315</name>
</gene>
<evidence type="ECO:0000313" key="2">
    <source>
        <dbReference type="EMBL" id="RRG17339.1"/>
    </source>
</evidence>
<evidence type="ECO:0000259" key="1">
    <source>
        <dbReference type="Pfam" id="PF13936"/>
    </source>
</evidence>
<protein>
    <recommendedName>
        <fullName evidence="1">Transposase IS30-like HTH domain-containing protein</fullName>
    </recommendedName>
</protein>
<dbReference type="EMBL" id="RHGY01000014">
    <property type="protein sequence ID" value="RRG17339.1"/>
    <property type="molecule type" value="Genomic_DNA"/>
</dbReference>